<dbReference type="Gene3D" id="3.80.30.20">
    <property type="entry name" value="tm_1862 like domain"/>
    <property type="match status" value="1"/>
</dbReference>
<dbReference type="NCBIfam" id="TIGR03936">
    <property type="entry name" value="sam_1_link_chp"/>
    <property type="match status" value="1"/>
</dbReference>
<dbReference type="EMBL" id="FUYA01000008">
    <property type="protein sequence ID" value="SKA78141.1"/>
    <property type="molecule type" value="Genomic_DNA"/>
</dbReference>
<evidence type="ECO:0000256" key="1">
    <source>
        <dbReference type="SAM" id="MobiDB-lite"/>
    </source>
</evidence>
<dbReference type="InterPro" id="IPR007197">
    <property type="entry name" value="rSAM"/>
</dbReference>
<dbReference type="InterPro" id="IPR006638">
    <property type="entry name" value="Elp3/MiaA/NifB-like_rSAM"/>
</dbReference>
<dbReference type="SFLD" id="SFLDG01082">
    <property type="entry name" value="B12-binding_domain_containing"/>
    <property type="match status" value="1"/>
</dbReference>
<dbReference type="PANTHER" id="PTHR42731">
    <property type="entry name" value="SLL1084 PROTEIN"/>
    <property type="match status" value="1"/>
</dbReference>
<dbReference type="InterPro" id="IPR023862">
    <property type="entry name" value="CHP03960_rSAM"/>
</dbReference>
<proteinExistence type="predicted"/>
<dbReference type="Pfam" id="PF19864">
    <property type="entry name" value="Radical_SAM_N2"/>
    <property type="match status" value="1"/>
</dbReference>
<reference evidence="3 4" key="1">
    <citation type="submission" date="2017-02" db="EMBL/GenBank/DDBJ databases">
        <authorList>
            <person name="Peterson S.W."/>
        </authorList>
    </citation>
    <scope>NUCLEOTIDE SEQUENCE [LARGE SCALE GENOMIC DNA]</scope>
    <source>
        <strain evidence="3 4">DSM 18034</strain>
    </source>
</reference>
<dbReference type="CDD" id="cd01335">
    <property type="entry name" value="Radical_SAM"/>
    <property type="match status" value="1"/>
</dbReference>
<dbReference type="SMART" id="SM00729">
    <property type="entry name" value="Elp3"/>
    <property type="match status" value="1"/>
</dbReference>
<dbReference type="Pfam" id="PF10105">
    <property type="entry name" value="DUF2344"/>
    <property type="match status" value="1"/>
</dbReference>
<dbReference type="OrthoDB" id="9806827at2"/>
<organism evidence="3 4">
    <name type="scientific">Desulfobaculum bizertense DSM 18034</name>
    <dbReference type="NCBI Taxonomy" id="1121442"/>
    <lineage>
        <taxon>Bacteria</taxon>
        <taxon>Pseudomonadati</taxon>
        <taxon>Thermodesulfobacteriota</taxon>
        <taxon>Desulfovibrionia</taxon>
        <taxon>Desulfovibrionales</taxon>
        <taxon>Desulfovibrionaceae</taxon>
        <taxon>Desulfobaculum</taxon>
    </lineage>
</organism>
<protein>
    <submittedName>
        <fullName evidence="3">Radical SAM-linked protein/radical SAM family uncharacterized protein</fullName>
    </submittedName>
</protein>
<feature type="domain" description="Radical SAM core" evidence="2">
    <location>
        <begin position="248"/>
        <end position="481"/>
    </location>
</feature>
<gene>
    <name evidence="3" type="ORF">SAMN02745702_02407</name>
</gene>
<feature type="region of interest" description="Disordered" evidence="1">
    <location>
        <begin position="620"/>
        <end position="668"/>
    </location>
</feature>
<feature type="compositionally biased region" description="Polar residues" evidence="1">
    <location>
        <begin position="628"/>
        <end position="639"/>
    </location>
</feature>
<dbReference type="SUPFAM" id="SSF102114">
    <property type="entry name" value="Radical SAM enzymes"/>
    <property type="match status" value="1"/>
</dbReference>
<dbReference type="InterPro" id="IPR045784">
    <property type="entry name" value="Radical_SAM_N2"/>
</dbReference>
<dbReference type="SFLD" id="SFLDS00029">
    <property type="entry name" value="Radical_SAM"/>
    <property type="match status" value="1"/>
</dbReference>
<dbReference type="RefSeq" id="WP_078685688.1">
    <property type="nucleotide sequence ID" value="NZ_FUYA01000008.1"/>
</dbReference>
<dbReference type="AlphaFoldDB" id="A0A1T4WND4"/>
<dbReference type="Proteomes" id="UP000189733">
    <property type="component" value="Unassembled WGS sequence"/>
</dbReference>
<dbReference type="GO" id="GO:0051536">
    <property type="term" value="F:iron-sulfur cluster binding"/>
    <property type="evidence" value="ECO:0007669"/>
    <property type="project" value="InterPro"/>
</dbReference>
<evidence type="ECO:0000259" key="2">
    <source>
        <dbReference type="PROSITE" id="PS51918"/>
    </source>
</evidence>
<dbReference type="InterPro" id="IPR023404">
    <property type="entry name" value="rSAM_horseshoe"/>
</dbReference>
<dbReference type="Pfam" id="PF04055">
    <property type="entry name" value="Radical_SAM"/>
    <property type="match status" value="1"/>
</dbReference>
<dbReference type="InterPro" id="IPR058240">
    <property type="entry name" value="rSAM_sf"/>
</dbReference>
<dbReference type="GO" id="GO:0003824">
    <property type="term" value="F:catalytic activity"/>
    <property type="evidence" value="ECO:0007669"/>
    <property type="project" value="InterPro"/>
</dbReference>
<accession>A0A1T4WND4</accession>
<evidence type="ECO:0000313" key="3">
    <source>
        <dbReference type="EMBL" id="SKA78141.1"/>
    </source>
</evidence>
<keyword evidence="4" id="KW-1185">Reference proteome</keyword>
<dbReference type="PANTHER" id="PTHR42731:SF1">
    <property type="entry name" value="RADICAL SAM DOMAIN PROTEIN"/>
    <property type="match status" value="1"/>
</dbReference>
<dbReference type="STRING" id="1121442.SAMN02745702_02407"/>
<dbReference type="InterPro" id="IPR018768">
    <property type="entry name" value="DUF2344"/>
</dbReference>
<sequence>MRALLPLFNGPSRYLGSEPGSVHKKPELVEVRMALAFPDLYEVGMSYLGQKILYGIINDRKEFWAERVFTPSEDVAQILRDHDEPLCTMESDTPLKDMDVVGFHVTHELCYTNILFMLELGGIPIKAAERAELPLSEAPLVMAGGGCTFNAEPIADFMDFMILGDGEEVQMSVLDFVGKAKRQGMSRREVLEEMRHIPGVYVPAFFESPGGDTEPKPLFEDYTFVEKAIVEDMEKTPFPTKHIVPFAQPIHDRFAIEIARGCTRGCRFCQAGVLYRPARERDPHTLDALIQEGLASTGFEDLSFLSLSTGDYSALEHLFEQSFSRCRREQIAISLPSLRVGSVSERIMELMASIRRTGATVAPEAGSQRLRDVINKGVTEEGLLTHAKKLFDNGWQNIKLYFMLGLPTETFEDLDAIVELCEKVRDVAGKDMKRLQVTAAVSPFVPKPHTAFQWERQLTMDEVRERVQYLRDKIASTKRIKLRWHMPEMSFLEGIFSRGDRRLAPVVEAAYRKGALFASWTDKLRLEPWLEAMEDAGLEPLDFLAARDENAPLPWDHLHSGVRKKYLQTELKRAREVRLTPDCRYHACRNCGVCNMDGRKTELERQGKLKEIHPRVVFKDRDQCDATAESNTHATTQVSPHGVEPVRDEVPVQQQSKKGGKPKPPSLGKLAEKAAHYRIWHTKLGLSRFVSQVEMQLMLERVMRRARIPVSFSAGFHPLPRMSFGMALPVGVESEQEWFNLFLREPMEAGELARRLSSELPAGFDVVRIEPLSLGKKQPQPVVEDFVLNFLNAEKASQWIQQWNKAMEQDEILWTRETKKGPRTVDIRKIVGRFESPAPTTLVLRFDWRVKYVNPMRLILAILPDLQQNEFLLRKVNQWMEAPTE</sequence>
<dbReference type="NCBIfam" id="TIGR03960">
    <property type="entry name" value="rSAM_fuse_unch"/>
    <property type="match status" value="1"/>
</dbReference>
<name>A0A1T4WND4_9BACT</name>
<dbReference type="PROSITE" id="PS51918">
    <property type="entry name" value="RADICAL_SAM"/>
    <property type="match status" value="1"/>
</dbReference>
<evidence type="ECO:0000313" key="4">
    <source>
        <dbReference type="Proteomes" id="UP000189733"/>
    </source>
</evidence>